<dbReference type="EMBL" id="KN612342">
    <property type="protein sequence ID" value="KHJ75848.1"/>
    <property type="molecule type" value="Genomic_DNA"/>
</dbReference>
<reference evidence="2 3" key="1">
    <citation type="submission" date="2014-03" db="EMBL/GenBank/DDBJ databases">
        <title>Draft genome of the hookworm Oesophagostomum dentatum.</title>
        <authorList>
            <person name="Mitreva M."/>
        </authorList>
    </citation>
    <scope>NUCLEOTIDE SEQUENCE [LARGE SCALE GENOMIC DNA]</scope>
    <source>
        <strain evidence="2 3">OD-Hann</strain>
    </source>
</reference>
<keyword evidence="3" id="KW-1185">Reference proteome</keyword>
<name>A0A0B1RS07_OESDE</name>
<feature type="compositionally biased region" description="Basic residues" evidence="1">
    <location>
        <begin position="48"/>
        <end position="57"/>
    </location>
</feature>
<evidence type="ECO:0000313" key="3">
    <source>
        <dbReference type="Proteomes" id="UP000053660"/>
    </source>
</evidence>
<evidence type="ECO:0000256" key="1">
    <source>
        <dbReference type="SAM" id="MobiDB-lite"/>
    </source>
</evidence>
<organism evidence="2 3">
    <name type="scientific">Oesophagostomum dentatum</name>
    <name type="common">Nodular worm</name>
    <dbReference type="NCBI Taxonomy" id="61180"/>
    <lineage>
        <taxon>Eukaryota</taxon>
        <taxon>Metazoa</taxon>
        <taxon>Ecdysozoa</taxon>
        <taxon>Nematoda</taxon>
        <taxon>Chromadorea</taxon>
        <taxon>Rhabditida</taxon>
        <taxon>Rhabditina</taxon>
        <taxon>Rhabditomorpha</taxon>
        <taxon>Strongyloidea</taxon>
        <taxon>Strongylidae</taxon>
        <taxon>Oesophagostomum</taxon>
    </lineage>
</organism>
<dbReference type="AlphaFoldDB" id="A0A0B1RS07"/>
<dbReference type="Proteomes" id="UP000053660">
    <property type="component" value="Unassembled WGS sequence"/>
</dbReference>
<sequence>MRKMRMRQPGLHELPGTARSSGKTSTTFVREKVLPKMRSSAGRTATTARRKSARRCCMRSSSSDW</sequence>
<feature type="compositionally biased region" description="Polar residues" evidence="1">
    <location>
        <begin position="18"/>
        <end position="28"/>
    </location>
</feature>
<gene>
    <name evidence="2" type="ORF">OESDEN_24535</name>
</gene>
<protein>
    <submittedName>
        <fullName evidence="2">Uncharacterized protein</fullName>
    </submittedName>
</protein>
<proteinExistence type="predicted"/>
<feature type="region of interest" description="Disordered" evidence="1">
    <location>
        <begin position="1"/>
        <end position="65"/>
    </location>
</feature>
<feature type="compositionally biased region" description="Low complexity" evidence="1">
    <location>
        <begin position="38"/>
        <end position="47"/>
    </location>
</feature>
<evidence type="ECO:0000313" key="2">
    <source>
        <dbReference type="EMBL" id="KHJ75848.1"/>
    </source>
</evidence>
<accession>A0A0B1RS07</accession>